<dbReference type="EMBL" id="OZ075137">
    <property type="protein sequence ID" value="CAL5008153.1"/>
    <property type="molecule type" value="Genomic_DNA"/>
</dbReference>
<evidence type="ECO:0000256" key="1">
    <source>
        <dbReference type="SAM" id="MobiDB-lite"/>
    </source>
</evidence>
<protein>
    <submittedName>
        <fullName evidence="2">Uncharacterized protein</fullName>
    </submittedName>
</protein>
<evidence type="ECO:0000313" key="3">
    <source>
        <dbReference type="Proteomes" id="UP001497457"/>
    </source>
</evidence>
<keyword evidence="3" id="KW-1185">Reference proteome</keyword>
<evidence type="ECO:0000313" key="2">
    <source>
        <dbReference type="EMBL" id="CAL5008153.1"/>
    </source>
</evidence>
<name>A0ABC9BVZ7_9POAL</name>
<gene>
    <name evidence="2" type="ORF">URODEC1_LOCUS68856</name>
</gene>
<reference evidence="2" key="1">
    <citation type="submission" date="2024-10" db="EMBL/GenBank/DDBJ databases">
        <authorList>
            <person name="Ryan C."/>
        </authorList>
    </citation>
    <scope>NUCLEOTIDE SEQUENCE [LARGE SCALE GENOMIC DNA]</scope>
</reference>
<dbReference type="AlphaFoldDB" id="A0ABC9BVZ7"/>
<organism evidence="2 3">
    <name type="scientific">Urochloa decumbens</name>
    <dbReference type="NCBI Taxonomy" id="240449"/>
    <lineage>
        <taxon>Eukaryota</taxon>
        <taxon>Viridiplantae</taxon>
        <taxon>Streptophyta</taxon>
        <taxon>Embryophyta</taxon>
        <taxon>Tracheophyta</taxon>
        <taxon>Spermatophyta</taxon>
        <taxon>Magnoliopsida</taxon>
        <taxon>Liliopsida</taxon>
        <taxon>Poales</taxon>
        <taxon>Poaceae</taxon>
        <taxon>PACMAD clade</taxon>
        <taxon>Panicoideae</taxon>
        <taxon>Panicodae</taxon>
        <taxon>Paniceae</taxon>
        <taxon>Melinidinae</taxon>
        <taxon>Urochloa</taxon>
    </lineage>
</organism>
<sequence>MAADTSPAAILAFVTRPLSLLRHVVHGCAGYLGGLASRLRPAAAAASADACQPQQEEGNVEAAAVVTEEVVVVQMRSRAMASHQPRVPREGRGANGGPHH</sequence>
<feature type="region of interest" description="Disordered" evidence="1">
    <location>
        <begin position="77"/>
        <end position="100"/>
    </location>
</feature>
<dbReference type="Proteomes" id="UP001497457">
    <property type="component" value="Chromosome 27b"/>
</dbReference>
<proteinExistence type="predicted"/>
<accession>A0ABC9BVZ7</accession>